<reference evidence="1" key="1">
    <citation type="submission" date="2021-02" db="EMBL/GenBank/DDBJ databases">
        <authorList>
            <person name="Dougan E. K."/>
            <person name="Rhodes N."/>
            <person name="Thang M."/>
            <person name="Chan C."/>
        </authorList>
    </citation>
    <scope>NUCLEOTIDE SEQUENCE</scope>
</reference>
<sequence>ARHMHSGGVIPGLTPRQCNATIGSTQRRKGQRRCGRSMYPNSEFLFFLRNWNDVQGFIGLSTAYFIHLASLLQCDLGISGAIGEIGVAAGKSFTVLAFTRRANESMLACDLFAPGVELDNVPEANVPMFLDLLDFVNLPKDHVSILRRSSLQLTDLDLLAVAGGAGEKGVSNGTIYHSLQVSGGPVGFPGFRLFHVDGAHYAEATLSDLNIAACSLVPGGIVLVDDMHNLRWPGVQEGFHRFMNAKPQVRQLEPFLFTGRLFLTTPGYAEAYRQAFRQAMPALRSRPFYGVELLTSQEVSIAVKDFEDLIAGHRPRADISSWLEDQGIT</sequence>
<organism evidence="1 2">
    <name type="scientific">Polarella glacialis</name>
    <name type="common">Dinoflagellate</name>
    <dbReference type="NCBI Taxonomy" id="89957"/>
    <lineage>
        <taxon>Eukaryota</taxon>
        <taxon>Sar</taxon>
        <taxon>Alveolata</taxon>
        <taxon>Dinophyceae</taxon>
        <taxon>Suessiales</taxon>
        <taxon>Suessiaceae</taxon>
        <taxon>Polarella</taxon>
    </lineage>
</organism>
<accession>A0A813HIB4</accession>
<evidence type="ECO:0000313" key="1">
    <source>
        <dbReference type="EMBL" id="CAE8637228.1"/>
    </source>
</evidence>
<dbReference type="OrthoDB" id="10058237at2759"/>
<evidence type="ECO:0008006" key="3">
    <source>
        <dbReference type="Google" id="ProtNLM"/>
    </source>
</evidence>
<evidence type="ECO:0000313" key="2">
    <source>
        <dbReference type="Proteomes" id="UP000654075"/>
    </source>
</evidence>
<feature type="non-terminal residue" evidence="1">
    <location>
        <position position="1"/>
    </location>
</feature>
<dbReference type="InterPro" id="IPR029063">
    <property type="entry name" value="SAM-dependent_MTases_sf"/>
</dbReference>
<keyword evidence="2" id="KW-1185">Reference proteome</keyword>
<name>A0A813HIB4_POLGL</name>
<dbReference type="Proteomes" id="UP000654075">
    <property type="component" value="Unassembled WGS sequence"/>
</dbReference>
<dbReference type="AlphaFoldDB" id="A0A813HIB4"/>
<dbReference type="Pfam" id="PF13578">
    <property type="entry name" value="Methyltransf_24"/>
    <property type="match status" value="1"/>
</dbReference>
<dbReference type="Gene3D" id="3.40.50.150">
    <property type="entry name" value="Vaccinia Virus protein VP39"/>
    <property type="match status" value="1"/>
</dbReference>
<comment type="caution">
    <text evidence="1">The sequence shown here is derived from an EMBL/GenBank/DDBJ whole genome shotgun (WGS) entry which is preliminary data.</text>
</comment>
<proteinExistence type="predicted"/>
<gene>
    <name evidence="1" type="ORF">PGLA1383_LOCUS52617</name>
</gene>
<dbReference type="EMBL" id="CAJNNV010031656">
    <property type="protein sequence ID" value="CAE8637228.1"/>
    <property type="molecule type" value="Genomic_DNA"/>
</dbReference>
<protein>
    <recommendedName>
        <fullName evidence="3">Class I SAM-dependent methyltransferase</fullName>
    </recommendedName>
</protein>